<dbReference type="Proteomes" id="UP000077069">
    <property type="component" value="Unassembled WGS sequence"/>
</dbReference>
<evidence type="ECO:0000313" key="2">
    <source>
        <dbReference type="EMBL" id="OAG04274.1"/>
    </source>
</evidence>
<evidence type="ECO:0000313" key="3">
    <source>
        <dbReference type="Proteomes" id="UP000077069"/>
    </source>
</evidence>
<feature type="signal peptide" evidence="1">
    <location>
        <begin position="1"/>
        <end position="20"/>
    </location>
</feature>
<dbReference type="AlphaFoldDB" id="A0A177C947"/>
<gene>
    <name evidence="2" type="ORF">CC84DRAFT_896255</name>
</gene>
<dbReference type="RefSeq" id="XP_018034639.1">
    <property type="nucleotide sequence ID" value="XM_018187822.1"/>
</dbReference>
<accession>A0A177C947</accession>
<keyword evidence="3" id="KW-1185">Reference proteome</keyword>
<dbReference type="GeneID" id="28771308"/>
<dbReference type="EMBL" id="KV441554">
    <property type="protein sequence ID" value="OAG04274.1"/>
    <property type="molecule type" value="Genomic_DNA"/>
</dbReference>
<dbReference type="InParanoid" id="A0A177C947"/>
<proteinExistence type="predicted"/>
<evidence type="ECO:0000256" key="1">
    <source>
        <dbReference type="SAM" id="SignalP"/>
    </source>
</evidence>
<feature type="chain" id="PRO_5008057885" evidence="1">
    <location>
        <begin position="21"/>
        <end position="78"/>
    </location>
</feature>
<reference evidence="2 3" key="1">
    <citation type="submission" date="2016-05" db="EMBL/GenBank/DDBJ databases">
        <title>Comparative analysis of secretome profiles of manganese(II)-oxidizing ascomycete fungi.</title>
        <authorList>
            <consortium name="DOE Joint Genome Institute"/>
            <person name="Zeiner C.A."/>
            <person name="Purvine S.O."/>
            <person name="Zink E.M."/>
            <person name="Wu S."/>
            <person name="Pasa-Tolic L."/>
            <person name="Chaput D.L."/>
            <person name="Haridas S."/>
            <person name="Grigoriev I.V."/>
            <person name="Santelli C.M."/>
            <person name="Hansel C.M."/>
        </authorList>
    </citation>
    <scope>NUCLEOTIDE SEQUENCE [LARGE SCALE GENOMIC DNA]</scope>
    <source>
        <strain evidence="2 3">AP3s5-JAC2a</strain>
    </source>
</reference>
<keyword evidence="1" id="KW-0732">Signal</keyword>
<name>A0A177C947_9PLEO</name>
<organism evidence="2 3">
    <name type="scientific">Paraphaeosphaeria sporulosa</name>
    <dbReference type="NCBI Taxonomy" id="1460663"/>
    <lineage>
        <taxon>Eukaryota</taxon>
        <taxon>Fungi</taxon>
        <taxon>Dikarya</taxon>
        <taxon>Ascomycota</taxon>
        <taxon>Pezizomycotina</taxon>
        <taxon>Dothideomycetes</taxon>
        <taxon>Pleosporomycetidae</taxon>
        <taxon>Pleosporales</taxon>
        <taxon>Massarineae</taxon>
        <taxon>Didymosphaeriaceae</taxon>
        <taxon>Paraphaeosphaeria</taxon>
    </lineage>
</organism>
<protein>
    <submittedName>
        <fullName evidence="2">Uncharacterized protein</fullName>
    </submittedName>
</protein>
<sequence>MHFTSLVVVLLSVVVNLARGQRYLDGSCNTTAANDCGGRGYCAVPGSDVFDHVCCVADCEAAGNDCIVDTELVDATCY</sequence>